<dbReference type="InterPro" id="IPR003593">
    <property type="entry name" value="AAA+_ATPase"/>
</dbReference>
<evidence type="ECO:0000256" key="3">
    <source>
        <dbReference type="ARBA" id="ARBA00022840"/>
    </source>
</evidence>
<dbReference type="InterPro" id="IPR027417">
    <property type="entry name" value="P-loop_NTPase"/>
</dbReference>
<organism evidence="5 6">
    <name type="scientific">Geobacillus subterraneus</name>
    <dbReference type="NCBI Taxonomy" id="129338"/>
    <lineage>
        <taxon>Bacteria</taxon>
        <taxon>Bacillati</taxon>
        <taxon>Bacillota</taxon>
        <taxon>Bacilli</taxon>
        <taxon>Bacillales</taxon>
        <taxon>Anoxybacillaceae</taxon>
        <taxon>Geobacillus</taxon>
    </lineage>
</organism>
<evidence type="ECO:0000313" key="6">
    <source>
        <dbReference type="Proteomes" id="UP000501421"/>
    </source>
</evidence>
<keyword evidence="2" id="KW-0547">Nucleotide-binding</keyword>
<dbReference type="Gene3D" id="3.40.50.300">
    <property type="entry name" value="P-loop containing nucleotide triphosphate hydrolases"/>
    <property type="match status" value="1"/>
</dbReference>
<dbReference type="Proteomes" id="UP000501421">
    <property type="component" value="Chromosome"/>
</dbReference>
<dbReference type="PROSITE" id="PS00211">
    <property type="entry name" value="ABC_TRANSPORTER_1"/>
    <property type="match status" value="1"/>
</dbReference>
<keyword evidence="3 5" id="KW-0067">ATP-binding</keyword>
<feature type="domain" description="ABC transporter" evidence="4">
    <location>
        <begin position="3"/>
        <end position="222"/>
    </location>
</feature>
<reference evidence="6" key="1">
    <citation type="journal article" date="2020" name="Microbiol. Resour. Announc.">
        <title>Complete Genome Sequence of Geobacillus sp. Strain E55-1, Isolated from Mine Geyser in Japan.</title>
        <authorList>
            <person name="Miyazaki K."/>
            <person name="Hase E."/>
            <person name="Tokito N."/>
        </authorList>
    </citation>
    <scope>NUCLEOTIDE SEQUENCE [LARGE SCALE GENOMIC DNA]</scope>
    <source>
        <strain evidence="6">E55-1</strain>
    </source>
</reference>
<dbReference type="PROSITE" id="PS50893">
    <property type="entry name" value="ABC_TRANSPORTER_2"/>
    <property type="match status" value="1"/>
</dbReference>
<dbReference type="InterPro" id="IPR015854">
    <property type="entry name" value="ABC_transpr_LolD-like"/>
</dbReference>
<dbReference type="SUPFAM" id="SSF52540">
    <property type="entry name" value="P-loop containing nucleoside triphosphate hydrolases"/>
    <property type="match status" value="1"/>
</dbReference>
<proteinExistence type="inferred from homology"/>
<dbReference type="PANTHER" id="PTHR24220">
    <property type="entry name" value="IMPORT ATP-BINDING PROTEIN"/>
    <property type="match status" value="1"/>
</dbReference>
<dbReference type="AlphaFoldDB" id="A0A679FZF3"/>
<accession>A0A679FZF3</accession>
<dbReference type="SMART" id="SM00382">
    <property type="entry name" value="AAA"/>
    <property type="match status" value="1"/>
</dbReference>
<dbReference type="PANTHER" id="PTHR24220:SF689">
    <property type="entry name" value="LIPOPROTEIN-RELEASING SYSTEM ATP-BINDING PROTEIN LOLD"/>
    <property type="match status" value="1"/>
</dbReference>
<keyword evidence="6" id="KW-1185">Reference proteome</keyword>
<evidence type="ECO:0000259" key="4">
    <source>
        <dbReference type="PROSITE" id="PS50893"/>
    </source>
</evidence>
<dbReference type="EMBL" id="AP022557">
    <property type="protein sequence ID" value="BBW98214.1"/>
    <property type="molecule type" value="Genomic_DNA"/>
</dbReference>
<name>A0A679FZF3_9BACL</name>
<comment type="similarity">
    <text evidence="1">Belongs to the ABC transporter superfamily.</text>
</comment>
<evidence type="ECO:0000256" key="1">
    <source>
        <dbReference type="ARBA" id="ARBA00005417"/>
    </source>
</evidence>
<sequence>MQIEADQVTMVLNGRTIMERESLVCVPGAMTALVGPSGAGKTTLLHLLGLLLRPTGGRVLANGADTTTWGARQRRLFWKNYAAFILQDYGIMEEESVAFNVTMTSSLFRSKVVGDEKRLKAVLMETGLGGREQELAARLSGGEKRRLAIARALYKDAQVILADEPTASLDDANGKHVIELLASLARQGRTVIVATHDDKMMRAADVQHSLARFSDAPKGRGE</sequence>
<dbReference type="Pfam" id="PF00005">
    <property type="entry name" value="ABC_tran"/>
    <property type="match status" value="1"/>
</dbReference>
<dbReference type="RefSeq" id="WP_033018003.1">
    <property type="nucleotide sequence ID" value="NZ_AP022557.1"/>
</dbReference>
<gene>
    <name evidence="5" type="ORF">GsuE55_30470</name>
</gene>
<dbReference type="GO" id="GO:0005886">
    <property type="term" value="C:plasma membrane"/>
    <property type="evidence" value="ECO:0007669"/>
    <property type="project" value="TreeGrafter"/>
</dbReference>
<dbReference type="GO" id="GO:0022857">
    <property type="term" value="F:transmembrane transporter activity"/>
    <property type="evidence" value="ECO:0007669"/>
    <property type="project" value="TreeGrafter"/>
</dbReference>
<evidence type="ECO:0000256" key="2">
    <source>
        <dbReference type="ARBA" id="ARBA00022741"/>
    </source>
</evidence>
<evidence type="ECO:0000313" key="5">
    <source>
        <dbReference type="EMBL" id="BBW98214.1"/>
    </source>
</evidence>
<protein>
    <submittedName>
        <fullName evidence="5">ABC transporter ATP-binding protein</fullName>
    </submittedName>
</protein>
<dbReference type="InterPro" id="IPR003439">
    <property type="entry name" value="ABC_transporter-like_ATP-bd"/>
</dbReference>
<dbReference type="GO" id="GO:0016887">
    <property type="term" value="F:ATP hydrolysis activity"/>
    <property type="evidence" value="ECO:0007669"/>
    <property type="project" value="InterPro"/>
</dbReference>
<dbReference type="InterPro" id="IPR017871">
    <property type="entry name" value="ABC_transporter-like_CS"/>
</dbReference>
<dbReference type="GO" id="GO:0005524">
    <property type="term" value="F:ATP binding"/>
    <property type="evidence" value="ECO:0007669"/>
    <property type="project" value="UniProtKB-KW"/>
</dbReference>